<dbReference type="GO" id="GO:0050661">
    <property type="term" value="F:NADP binding"/>
    <property type="evidence" value="ECO:0007669"/>
    <property type="project" value="TreeGrafter"/>
</dbReference>
<evidence type="ECO:0000259" key="3">
    <source>
        <dbReference type="Pfam" id="PF08501"/>
    </source>
</evidence>
<dbReference type="GO" id="GO:0009073">
    <property type="term" value="P:aromatic amino acid family biosynthetic process"/>
    <property type="evidence" value="ECO:0007669"/>
    <property type="project" value="UniProtKB-KW"/>
</dbReference>
<dbReference type="PANTHER" id="PTHR21089:SF1">
    <property type="entry name" value="BIFUNCTIONAL 3-DEHYDROQUINATE DEHYDRATASE_SHIKIMATE DEHYDROGENASE, CHLOROPLASTIC"/>
    <property type="match status" value="1"/>
</dbReference>
<protein>
    <submittedName>
        <fullName evidence="4">Shikimate 5-dehydrogenase I alpha</fullName>
        <ecNumber evidence="4">1.1.1.25</ecNumber>
    </submittedName>
</protein>
<dbReference type="Pfam" id="PF08501">
    <property type="entry name" value="Shikimate_dh_N"/>
    <property type="match status" value="1"/>
</dbReference>
<reference evidence="5" key="1">
    <citation type="submission" date="2017-02" db="EMBL/GenBank/DDBJ databases">
        <authorList>
            <person name="Dridi B."/>
        </authorList>
    </citation>
    <scope>NUCLEOTIDE SEQUENCE [LARGE SCALE GENOMIC DNA]</scope>
    <source>
        <strain evidence="5">EB411</strain>
    </source>
</reference>
<name>A0A1R4J4M1_9MICO</name>
<keyword evidence="2" id="KW-0057">Aromatic amino acid biosynthesis</keyword>
<dbReference type="PANTHER" id="PTHR21089">
    <property type="entry name" value="SHIKIMATE DEHYDROGENASE"/>
    <property type="match status" value="1"/>
</dbReference>
<dbReference type="Proteomes" id="UP000196778">
    <property type="component" value="Unassembled WGS sequence"/>
</dbReference>
<evidence type="ECO:0000256" key="1">
    <source>
        <dbReference type="ARBA" id="ARBA00004871"/>
    </source>
</evidence>
<accession>A0A1R4J4M1</accession>
<dbReference type="EMBL" id="FUKR01000032">
    <property type="protein sequence ID" value="SJN26653.1"/>
    <property type="molecule type" value="Genomic_DNA"/>
</dbReference>
<keyword evidence="2" id="KW-0028">Amino-acid biosynthesis</keyword>
<keyword evidence="5" id="KW-1185">Reference proteome</keyword>
<dbReference type="InterPro" id="IPR022893">
    <property type="entry name" value="Shikimate_DH_fam"/>
</dbReference>
<dbReference type="Gene3D" id="3.40.50.720">
    <property type="entry name" value="NAD(P)-binding Rossmann-like Domain"/>
    <property type="match status" value="1"/>
</dbReference>
<evidence type="ECO:0000313" key="4">
    <source>
        <dbReference type="EMBL" id="SJN26653.1"/>
    </source>
</evidence>
<dbReference type="SUPFAM" id="SSF51735">
    <property type="entry name" value="NAD(P)-binding Rossmann-fold domains"/>
    <property type="match status" value="1"/>
</dbReference>
<evidence type="ECO:0000256" key="2">
    <source>
        <dbReference type="ARBA" id="ARBA00023141"/>
    </source>
</evidence>
<dbReference type="EC" id="1.1.1.25" evidence="4"/>
<dbReference type="InterPro" id="IPR036291">
    <property type="entry name" value="NAD(P)-bd_dom_sf"/>
</dbReference>
<gene>
    <name evidence="4" type="ORF">FM119_05145</name>
</gene>
<dbReference type="GO" id="GO:0019632">
    <property type="term" value="P:shikimate metabolic process"/>
    <property type="evidence" value="ECO:0007669"/>
    <property type="project" value="TreeGrafter"/>
</dbReference>
<dbReference type="GO" id="GO:0004764">
    <property type="term" value="F:shikimate 3-dehydrogenase (NADP+) activity"/>
    <property type="evidence" value="ECO:0007669"/>
    <property type="project" value="UniProtKB-EC"/>
</dbReference>
<feature type="domain" description="Shikimate dehydrogenase substrate binding N-terminal" evidence="3">
    <location>
        <begin position="13"/>
        <end position="94"/>
    </location>
</feature>
<sequence length="285" mass="29616">MSRIEPHGDVLAVWGSPIGHSRSPLLHRTAYDVLGLDWSYGRREVDETGFATAFAQRTPRWRGLSLTMPVKSLAFAAADRRDRTSELTGASNTLAFTDEGIVAANTDVAGMVLALADRGVTSAGSAAVLGGGATAASALCALAAIGVTEVALYLRNARRAAELTPLADRLGIALSPRTLDALPSGDEPLLVSTLPGPAQTDLELSPGRFRGVAVLDVAYDPWPSRIAALAAADGSSAASGLDMLVHQAVAQIRLFLAGTPDERLPDEAAVTAAMFRAVGRPVPAR</sequence>
<dbReference type="InterPro" id="IPR046346">
    <property type="entry name" value="Aminoacid_DH-like_N_sf"/>
</dbReference>
<dbReference type="GO" id="GO:0005829">
    <property type="term" value="C:cytosol"/>
    <property type="evidence" value="ECO:0007669"/>
    <property type="project" value="TreeGrafter"/>
</dbReference>
<comment type="pathway">
    <text evidence="1">Metabolic intermediate biosynthesis; chorismate biosynthesis; chorismate from D-erythrose 4-phosphate and phosphoenolpyruvate: step 4/7.</text>
</comment>
<dbReference type="OrthoDB" id="9776868at2"/>
<dbReference type="SUPFAM" id="SSF53223">
    <property type="entry name" value="Aminoacid dehydrogenase-like, N-terminal domain"/>
    <property type="match status" value="1"/>
</dbReference>
<proteinExistence type="predicted"/>
<dbReference type="AlphaFoldDB" id="A0A1R4J4M1"/>
<evidence type="ECO:0000313" key="5">
    <source>
        <dbReference type="Proteomes" id="UP000196778"/>
    </source>
</evidence>
<keyword evidence="4" id="KW-0560">Oxidoreductase</keyword>
<dbReference type="GO" id="GO:0009423">
    <property type="term" value="P:chorismate biosynthetic process"/>
    <property type="evidence" value="ECO:0007669"/>
    <property type="project" value="TreeGrafter"/>
</dbReference>
<dbReference type="RefSeq" id="WP_087136617.1">
    <property type="nucleotide sequence ID" value="NZ_FUKR01000032.1"/>
</dbReference>
<dbReference type="InterPro" id="IPR013708">
    <property type="entry name" value="Shikimate_DH-bd_N"/>
</dbReference>
<organism evidence="4 5">
    <name type="scientific">Mycetocola reblochoni REB411</name>
    <dbReference type="NCBI Taxonomy" id="1255698"/>
    <lineage>
        <taxon>Bacteria</taxon>
        <taxon>Bacillati</taxon>
        <taxon>Actinomycetota</taxon>
        <taxon>Actinomycetes</taxon>
        <taxon>Micrococcales</taxon>
        <taxon>Microbacteriaceae</taxon>
        <taxon>Mycetocola</taxon>
    </lineage>
</organism>
<dbReference type="Gene3D" id="3.40.50.10860">
    <property type="entry name" value="Leucine Dehydrogenase, chain A, domain 1"/>
    <property type="match status" value="1"/>
</dbReference>